<keyword evidence="2" id="KW-1185">Reference proteome</keyword>
<evidence type="ECO:0000313" key="2">
    <source>
        <dbReference type="Proteomes" id="UP000585437"/>
    </source>
</evidence>
<reference evidence="1 2" key="1">
    <citation type="submission" date="2020-08" db="EMBL/GenBank/DDBJ databases">
        <title>The Agave Microbiome: Exploring the role of microbial communities in plant adaptations to desert environments.</title>
        <authorList>
            <person name="Partida-Martinez L.P."/>
        </authorList>
    </citation>
    <scope>NUCLEOTIDE SEQUENCE [LARGE SCALE GENOMIC DNA]</scope>
    <source>
        <strain evidence="1 2">AS3.12</strain>
    </source>
</reference>
<dbReference type="EMBL" id="JACHBU010000002">
    <property type="protein sequence ID" value="MBB6507660.1"/>
    <property type="molecule type" value="Genomic_DNA"/>
</dbReference>
<proteinExistence type="predicted"/>
<name>A0A7X0JI60_9HYPH</name>
<gene>
    <name evidence="1" type="ORF">F4695_000992</name>
</gene>
<dbReference type="AlphaFoldDB" id="A0A7X0JI60"/>
<dbReference type="Proteomes" id="UP000585437">
    <property type="component" value="Unassembled WGS sequence"/>
</dbReference>
<protein>
    <submittedName>
        <fullName evidence="1">Uncharacterized protein</fullName>
    </submittedName>
</protein>
<organism evidence="1 2">
    <name type="scientific">Rhizobium soli</name>
    <dbReference type="NCBI Taxonomy" id="424798"/>
    <lineage>
        <taxon>Bacteria</taxon>
        <taxon>Pseudomonadati</taxon>
        <taxon>Pseudomonadota</taxon>
        <taxon>Alphaproteobacteria</taxon>
        <taxon>Hyphomicrobiales</taxon>
        <taxon>Rhizobiaceae</taxon>
        <taxon>Rhizobium/Agrobacterium group</taxon>
        <taxon>Rhizobium</taxon>
    </lineage>
</organism>
<dbReference type="RefSeq" id="WP_156466398.1">
    <property type="nucleotide sequence ID" value="NZ_JACHBU010000002.1"/>
</dbReference>
<evidence type="ECO:0000313" key="1">
    <source>
        <dbReference type="EMBL" id="MBB6507660.1"/>
    </source>
</evidence>
<sequence>MKSRIEVVNAVTDVLRRLRVRPPSQVKFGTIANTPATTGYSRNELLNALYALEHEGVIALHHDNSFSVLKSSTLI</sequence>
<comment type="caution">
    <text evidence="1">The sequence shown here is derived from an EMBL/GenBank/DDBJ whole genome shotgun (WGS) entry which is preliminary data.</text>
</comment>
<accession>A0A7X0JI60</accession>